<dbReference type="EMBL" id="DTGZ01000041">
    <property type="protein sequence ID" value="HGV97100.1"/>
    <property type="molecule type" value="Genomic_DNA"/>
</dbReference>
<reference evidence="2" key="1">
    <citation type="journal article" date="2020" name="mSystems">
        <title>Genome- and Community-Level Interaction Insights into Carbon Utilization and Element Cycling Functions of Hydrothermarchaeota in Hydrothermal Sediment.</title>
        <authorList>
            <person name="Zhou Z."/>
            <person name="Liu Y."/>
            <person name="Xu W."/>
            <person name="Pan J."/>
            <person name="Luo Z.H."/>
            <person name="Li M."/>
        </authorList>
    </citation>
    <scope>NUCLEOTIDE SEQUENCE [LARGE SCALE GENOMIC DNA]</scope>
    <source>
        <strain evidence="2">SpSt-774</strain>
    </source>
</reference>
<sequence>MIFVLGYKGFVGGGIYEYFQKEGLDLAGIDVDNYQDFVGKKCDIFINANGNSKKYLAEEQPLVDFELSVTSVLKTFLDFQFKKYIYISSIDVYNRQDGDEYTKETAIIEVENLSNYGFHKYLAENLVRHYCKDWLIVRLAGMIGPNMKKGPVYDIINERKLWVSSKSRFLTLSTYEVARALIKLFNVKQEIYNIVASDNIELQEVAKIFDKKIVEEGDKILIYKVNCEKINKVLKMPTSLECIKEFQKICSSAGNQ</sequence>
<accession>A0A7C4XLG3</accession>
<dbReference type="AlphaFoldDB" id="A0A7C4XLG3"/>
<comment type="caution">
    <text evidence="2">The sequence shown here is derived from an EMBL/GenBank/DDBJ whole genome shotgun (WGS) entry which is preliminary data.</text>
</comment>
<feature type="domain" description="NAD-dependent epimerase/dehydratase" evidence="1">
    <location>
        <begin position="2"/>
        <end position="146"/>
    </location>
</feature>
<dbReference type="InterPro" id="IPR036291">
    <property type="entry name" value="NAD(P)-bd_dom_sf"/>
</dbReference>
<dbReference type="SUPFAM" id="SSF51735">
    <property type="entry name" value="NAD(P)-binding Rossmann-fold domains"/>
    <property type="match status" value="1"/>
</dbReference>
<name>A0A7C4XLG3_UNCW3</name>
<dbReference type="Pfam" id="PF01370">
    <property type="entry name" value="Epimerase"/>
    <property type="match status" value="1"/>
</dbReference>
<proteinExistence type="predicted"/>
<evidence type="ECO:0000259" key="1">
    <source>
        <dbReference type="Pfam" id="PF01370"/>
    </source>
</evidence>
<gene>
    <name evidence="2" type="ORF">ENV60_02255</name>
</gene>
<dbReference type="InterPro" id="IPR001509">
    <property type="entry name" value="Epimerase_deHydtase"/>
</dbReference>
<protein>
    <submittedName>
        <fullName evidence="2">NAD-dependent epimerase/dehydratase family protein</fullName>
    </submittedName>
</protein>
<organism evidence="2">
    <name type="scientific">candidate division WOR-3 bacterium</name>
    <dbReference type="NCBI Taxonomy" id="2052148"/>
    <lineage>
        <taxon>Bacteria</taxon>
        <taxon>Bacteria division WOR-3</taxon>
    </lineage>
</organism>
<evidence type="ECO:0000313" key="2">
    <source>
        <dbReference type="EMBL" id="HGV97100.1"/>
    </source>
</evidence>
<dbReference type="Gene3D" id="3.40.50.720">
    <property type="entry name" value="NAD(P)-binding Rossmann-like Domain"/>
    <property type="match status" value="1"/>
</dbReference>